<accession>A0ABY7DLZ2</accession>
<gene>
    <name evidence="3" type="ORF">MAR_029768</name>
</gene>
<evidence type="ECO:0000313" key="3">
    <source>
        <dbReference type="EMBL" id="WAQ97078.1"/>
    </source>
</evidence>
<keyword evidence="1" id="KW-0540">Nuclease</keyword>
<dbReference type="InterPro" id="IPR022894">
    <property type="entry name" value="Oligoribonuclease"/>
</dbReference>
<evidence type="ECO:0000313" key="4">
    <source>
        <dbReference type="Proteomes" id="UP001164746"/>
    </source>
</evidence>
<name>A0ABY7DLZ2_MYAAR</name>
<protein>
    <submittedName>
        <fullName evidence="3">Uncharacterized protein</fullName>
    </submittedName>
</protein>
<proteinExistence type="predicted"/>
<keyword evidence="4" id="KW-1185">Reference proteome</keyword>
<evidence type="ECO:0000256" key="2">
    <source>
        <dbReference type="SAM" id="Coils"/>
    </source>
</evidence>
<keyword evidence="2" id="KW-0175">Coiled coil</keyword>
<dbReference type="PANTHER" id="PTHR11046:SF25">
    <property type="match status" value="1"/>
</dbReference>
<keyword evidence="1" id="KW-0378">Hydrolase</keyword>
<dbReference type="PANTHER" id="PTHR11046">
    <property type="entry name" value="OLIGORIBONUCLEASE, MITOCHONDRIAL"/>
    <property type="match status" value="1"/>
</dbReference>
<reference evidence="3" key="1">
    <citation type="submission" date="2022-11" db="EMBL/GenBank/DDBJ databases">
        <title>Centuries of genome instability and evolution in soft-shell clam transmissible cancer (bioRxiv).</title>
        <authorList>
            <person name="Hart S.F.M."/>
            <person name="Yonemitsu M.A."/>
            <person name="Giersch R.M."/>
            <person name="Beal B.F."/>
            <person name="Arriagada G."/>
            <person name="Davis B.W."/>
            <person name="Ostrander E.A."/>
            <person name="Goff S.P."/>
            <person name="Metzger M.J."/>
        </authorList>
    </citation>
    <scope>NUCLEOTIDE SEQUENCE</scope>
    <source>
        <strain evidence="3">MELC-2E11</strain>
        <tissue evidence="3">Siphon/mantle</tissue>
    </source>
</reference>
<sequence>MATNSPPLITNKDIIEQFKKTNRSECVNWLMSAHSCEVKPTQQSYLNIVNKSIKTFLNLNKSKSRPEGKQQLEKFLNNDVDFPKASTHLRKPKEKDVSCDCSYKVVSLDLALELQTVKLDKKKIELEFENLKSQNIALKRSKISKSTLNKLNDSLKHKTVVIKSLQASLDRERATLRRIRLQNSRRDSKIHELKEHIILLESKIDIMNESIVEKDEAVENLDEQLKSAQTDLTDARAEVDWLADIANELDSVSFYDSDSNKYSHKLRQCIYHLLSLNVSAQNVSVGKTVDKLPCKSTILSCNVERLILSQQQLKEQLPDKENLTLYTDETTKFGTKYSGYHTSDTDGNMYVLGMREILTKSGQDTLSSFEEILNDIDERTVDADLTSKRILLNITATMSDRASTEKNFNNLLQELRNTILPEMYEHWDHLTAENQVAASTILNFFCGLHSLIHFAETSNKTLIQVENGFFDINAPILDPSFRKQSESGTLRLVRTSCKALARGADEKSGKFKEFNIFVKDFLKENKLHSLPLEPFHGNRFNILFESAVAVFFLKDKIREFLLFNDSNKLLKSVLHDIQIIEYLAGLKALGLVSRLITGPLWCLIEKTPVHILDMNTHYLALVNFFKDASQNINLFMTGNLLLFGEETELNKDAMFDSLTLEWEHDDKVEVFLQVIFPALRELSNRIFVDHLPGGKWENVTDDVRAKSISCQKHNKFAESVFRFLDQLLRKKPNISDLASEAYIMYTANKTQQWLTSKTEEEKQTLITDAMKNVKTINFKTRHSEIELKQRQMMQEKLVQIELAEARRVKRLENYTNQVLYFGLWQTEECIEKELSEISKKVEKIKALKAQLNFRQYVLKQKLPNNEEHRHVYAHSKSFEGRRIPASVEVLANNVKKLIQHAFTIEPPTGPVDANKPILNGKKIKHRFEENGEEKWYNGTVISQVKTIFISSFKGYFL</sequence>
<dbReference type="Proteomes" id="UP001164746">
    <property type="component" value="Chromosome 2"/>
</dbReference>
<evidence type="ECO:0000256" key="1">
    <source>
        <dbReference type="ARBA" id="ARBA00022722"/>
    </source>
</evidence>
<feature type="coiled-coil region" evidence="2">
    <location>
        <begin position="114"/>
        <end position="238"/>
    </location>
</feature>
<organism evidence="3 4">
    <name type="scientific">Mya arenaria</name>
    <name type="common">Soft-shell clam</name>
    <dbReference type="NCBI Taxonomy" id="6604"/>
    <lineage>
        <taxon>Eukaryota</taxon>
        <taxon>Metazoa</taxon>
        <taxon>Spiralia</taxon>
        <taxon>Lophotrochozoa</taxon>
        <taxon>Mollusca</taxon>
        <taxon>Bivalvia</taxon>
        <taxon>Autobranchia</taxon>
        <taxon>Heteroconchia</taxon>
        <taxon>Euheterodonta</taxon>
        <taxon>Imparidentia</taxon>
        <taxon>Neoheterodontei</taxon>
        <taxon>Myida</taxon>
        <taxon>Myoidea</taxon>
        <taxon>Myidae</taxon>
        <taxon>Mya</taxon>
    </lineage>
</organism>
<dbReference type="EMBL" id="CP111013">
    <property type="protein sequence ID" value="WAQ97078.1"/>
    <property type="molecule type" value="Genomic_DNA"/>
</dbReference>